<keyword evidence="4" id="KW-0804">Transcription</keyword>
<organism evidence="9 10">
    <name type="scientific">Malus domestica</name>
    <name type="common">Apple</name>
    <name type="synonym">Pyrus malus</name>
    <dbReference type="NCBI Taxonomy" id="3750"/>
    <lineage>
        <taxon>Eukaryota</taxon>
        <taxon>Viridiplantae</taxon>
        <taxon>Streptophyta</taxon>
        <taxon>Embryophyta</taxon>
        <taxon>Tracheophyta</taxon>
        <taxon>Spermatophyta</taxon>
        <taxon>Magnoliopsida</taxon>
        <taxon>eudicotyledons</taxon>
        <taxon>Gunneridae</taxon>
        <taxon>Pentapetalae</taxon>
        <taxon>rosids</taxon>
        <taxon>fabids</taxon>
        <taxon>Rosales</taxon>
        <taxon>Rosaceae</taxon>
        <taxon>Amygdaloideae</taxon>
        <taxon>Maleae</taxon>
        <taxon>Malus</taxon>
    </lineage>
</organism>
<dbReference type="NCBIfam" id="TIGR01557">
    <property type="entry name" value="myb_SHAQKYF"/>
    <property type="match status" value="1"/>
</dbReference>
<dbReference type="SUPFAM" id="SSF46689">
    <property type="entry name" value="Homeodomain-like"/>
    <property type="match status" value="1"/>
</dbReference>
<dbReference type="PROSITE" id="PS50090">
    <property type="entry name" value="MYB_LIKE"/>
    <property type="match status" value="1"/>
</dbReference>
<dbReference type="InterPro" id="IPR006447">
    <property type="entry name" value="Myb_dom_plants"/>
</dbReference>
<evidence type="ECO:0000259" key="8">
    <source>
        <dbReference type="PROSITE" id="PS51294"/>
    </source>
</evidence>
<evidence type="ECO:0000256" key="6">
    <source>
        <dbReference type="SAM" id="MobiDB-lite"/>
    </source>
</evidence>
<dbReference type="FunFam" id="1.10.10.60:FF:000009">
    <property type="entry name" value="transcription factor MYB1R1"/>
    <property type="match status" value="1"/>
</dbReference>
<dbReference type="STRING" id="3750.A0A498HAH9"/>
<dbReference type="Proteomes" id="UP000290289">
    <property type="component" value="Chromosome 17"/>
</dbReference>
<gene>
    <name evidence="9" type="ORF">DVH24_027394</name>
</gene>
<dbReference type="EMBL" id="RDQH01000343">
    <property type="protein sequence ID" value="RXH67274.1"/>
    <property type="molecule type" value="Genomic_DNA"/>
</dbReference>
<dbReference type="InterPro" id="IPR001005">
    <property type="entry name" value="SANT/Myb"/>
</dbReference>
<feature type="region of interest" description="Disordered" evidence="6">
    <location>
        <begin position="235"/>
        <end position="263"/>
    </location>
</feature>
<dbReference type="GO" id="GO:0009739">
    <property type="term" value="P:response to gibberellin"/>
    <property type="evidence" value="ECO:0007669"/>
    <property type="project" value="TreeGrafter"/>
</dbReference>
<keyword evidence="5" id="KW-0539">Nucleus</keyword>
<feature type="domain" description="Myb-like" evidence="7">
    <location>
        <begin position="163"/>
        <end position="208"/>
    </location>
</feature>
<name>A0A498HAH9_MALDO</name>
<dbReference type="SMART" id="SM00717">
    <property type="entry name" value="SANT"/>
    <property type="match status" value="1"/>
</dbReference>
<dbReference type="PANTHER" id="PTHR44191:SF4">
    <property type="entry name" value="OS01G0187900 PROTEIN"/>
    <property type="match status" value="1"/>
</dbReference>
<comment type="subcellular location">
    <subcellularLocation>
        <location evidence="1">Nucleus</location>
    </subcellularLocation>
</comment>
<sequence>MTRRCSHCSNNGHNSRTCPTRVGSSSSSPSLCGGGGVKLFGVRLTDGSIIKKSASMGNLSCAVAHYHSSSPNPDSPSSDPLHDPVHVPDGYLSDDPAHASSSVNRRGDRKKGLELTCCCLHKIIVKCTIIVSKSTMFCNPILLFDQFLGFIINFYWLWFSGTPWTEEEHRMFLIGLQKLGKGDWRGIARSYVTTRTPTQVASHAQKYFIRQSNATRRKRRSSLFDMVPDMAMDPPPVPEEQVFLPSSREGESEDANSLPSLNLSLSSETKPMETTHEEKVIELDQEPAMGSNGFPPMAPPYIPAYTSYPWPYWAPSAGPFREMVGEPSHQPVLRPIPIVPKEPVNVDALGMSQLSLGETERGLKEPSPLSLKLLGEPSRQSAFHPNAPASEPDVSKGKSSAIQAV</sequence>
<feature type="region of interest" description="Disordered" evidence="6">
    <location>
        <begin position="357"/>
        <end position="405"/>
    </location>
</feature>
<feature type="domain" description="HTH myb-type" evidence="8">
    <location>
        <begin position="163"/>
        <end position="212"/>
    </location>
</feature>
<evidence type="ECO:0000256" key="1">
    <source>
        <dbReference type="ARBA" id="ARBA00004123"/>
    </source>
</evidence>
<feature type="compositionally biased region" description="Polar residues" evidence="6">
    <location>
        <begin position="7"/>
        <end position="18"/>
    </location>
</feature>
<dbReference type="GO" id="GO:0006355">
    <property type="term" value="P:regulation of DNA-templated transcription"/>
    <property type="evidence" value="ECO:0007669"/>
    <property type="project" value="UniProtKB-ARBA"/>
</dbReference>
<keyword evidence="2" id="KW-0805">Transcription regulation</keyword>
<dbReference type="Gene3D" id="1.10.10.60">
    <property type="entry name" value="Homeodomain-like"/>
    <property type="match status" value="1"/>
</dbReference>
<comment type="caution">
    <text evidence="9">The sequence shown here is derived from an EMBL/GenBank/DDBJ whole genome shotgun (WGS) entry which is preliminary data.</text>
</comment>
<protein>
    <submittedName>
        <fullName evidence="9">Uncharacterized protein</fullName>
    </submittedName>
</protein>
<dbReference type="GO" id="GO:0009723">
    <property type="term" value="P:response to ethylene"/>
    <property type="evidence" value="ECO:0007669"/>
    <property type="project" value="TreeGrafter"/>
</dbReference>
<evidence type="ECO:0000256" key="4">
    <source>
        <dbReference type="ARBA" id="ARBA00023163"/>
    </source>
</evidence>
<feature type="compositionally biased region" description="Low complexity" evidence="6">
    <location>
        <begin position="365"/>
        <end position="378"/>
    </location>
</feature>
<evidence type="ECO:0000256" key="2">
    <source>
        <dbReference type="ARBA" id="ARBA00023015"/>
    </source>
</evidence>
<evidence type="ECO:0000313" key="9">
    <source>
        <dbReference type="EMBL" id="RXH67274.1"/>
    </source>
</evidence>
<dbReference type="AlphaFoldDB" id="A0A498HAH9"/>
<dbReference type="GO" id="GO:0003677">
    <property type="term" value="F:DNA binding"/>
    <property type="evidence" value="ECO:0007669"/>
    <property type="project" value="UniProtKB-KW"/>
</dbReference>
<feature type="region of interest" description="Disordered" evidence="6">
    <location>
        <begin position="1"/>
        <end position="31"/>
    </location>
</feature>
<dbReference type="InterPro" id="IPR052245">
    <property type="entry name" value="Plant_Stress_Dev_TF"/>
</dbReference>
<proteinExistence type="predicted"/>
<dbReference type="PANTHER" id="PTHR44191">
    <property type="entry name" value="TRANSCRIPTION FACTOR KUA1"/>
    <property type="match status" value="1"/>
</dbReference>
<dbReference type="Pfam" id="PF00249">
    <property type="entry name" value="Myb_DNA-binding"/>
    <property type="match status" value="1"/>
</dbReference>
<evidence type="ECO:0000256" key="3">
    <source>
        <dbReference type="ARBA" id="ARBA00023125"/>
    </source>
</evidence>
<dbReference type="GO" id="GO:0005634">
    <property type="term" value="C:nucleus"/>
    <property type="evidence" value="ECO:0007669"/>
    <property type="project" value="UniProtKB-SubCell"/>
</dbReference>
<evidence type="ECO:0000256" key="5">
    <source>
        <dbReference type="ARBA" id="ARBA00023242"/>
    </source>
</evidence>
<keyword evidence="3" id="KW-0238">DNA-binding</keyword>
<evidence type="ECO:0000313" key="10">
    <source>
        <dbReference type="Proteomes" id="UP000290289"/>
    </source>
</evidence>
<dbReference type="InterPro" id="IPR009057">
    <property type="entry name" value="Homeodomain-like_sf"/>
</dbReference>
<keyword evidence="10" id="KW-1185">Reference proteome</keyword>
<dbReference type="PROSITE" id="PS51294">
    <property type="entry name" value="HTH_MYB"/>
    <property type="match status" value="1"/>
</dbReference>
<dbReference type="InterPro" id="IPR017930">
    <property type="entry name" value="Myb_dom"/>
</dbReference>
<dbReference type="CDD" id="cd00167">
    <property type="entry name" value="SANT"/>
    <property type="match status" value="1"/>
</dbReference>
<evidence type="ECO:0000259" key="7">
    <source>
        <dbReference type="PROSITE" id="PS50090"/>
    </source>
</evidence>
<reference evidence="9 10" key="1">
    <citation type="submission" date="2018-10" db="EMBL/GenBank/DDBJ databases">
        <title>A high-quality apple genome assembly.</title>
        <authorList>
            <person name="Hu J."/>
        </authorList>
    </citation>
    <scope>NUCLEOTIDE SEQUENCE [LARGE SCALE GENOMIC DNA]</scope>
    <source>
        <strain evidence="10">cv. HFTH1</strain>
        <tissue evidence="9">Young leaf</tissue>
    </source>
</reference>
<accession>A0A498HAH9</accession>